<comment type="similarity">
    <text evidence="1">Belongs to the glutaredoxin family.</text>
</comment>
<keyword evidence="2" id="KW-0813">Transport</keyword>
<dbReference type="PROSITE" id="PS51354">
    <property type="entry name" value="GLUTAREDOXIN_2"/>
    <property type="match status" value="1"/>
</dbReference>
<dbReference type="InterPro" id="IPR036249">
    <property type="entry name" value="Thioredoxin-like_sf"/>
</dbReference>
<sequence>VIKIYSTNWCGPCKNAKRLLDERGLSYDEIDIDEIGWNRDDLYDLTGGRTVPQIVIDEKPIGGYGDLLKLDREGKLAV</sequence>
<keyword evidence="4" id="KW-1015">Disulfide bond</keyword>
<dbReference type="Gene3D" id="3.40.30.10">
    <property type="entry name" value="Glutaredoxin"/>
    <property type="match status" value="1"/>
</dbReference>
<name>A0A382M4M2_9ZZZZ</name>
<evidence type="ECO:0000256" key="4">
    <source>
        <dbReference type="ARBA" id="ARBA00023157"/>
    </source>
</evidence>
<dbReference type="SUPFAM" id="SSF52833">
    <property type="entry name" value="Thioredoxin-like"/>
    <property type="match status" value="1"/>
</dbReference>
<evidence type="ECO:0000256" key="1">
    <source>
        <dbReference type="ARBA" id="ARBA00007787"/>
    </source>
</evidence>
<dbReference type="InterPro" id="IPR014025">
    <property type="entry name" value="Glutaredoxin_subgr"/>
</dbReference>
<evidence type="ECO:0000256" key="5">
    <source>
        <dbReference type="ARBA" id="ARBA00023284"/>
    </source>
</evidence>
<accession>A0A382M4M2</accession>
<evidence type="ECO:0000313" key="7">
    <source>
        <dbReference type="EMBL" id="SVC43568.1"/>
    </source>
</evidence>
<dbReference type="EMBL" id="UINC01091082">
    <property type="protein sequence ID" value="SVC43568.1"/>
    <property type="molecule type" value="Genomic_DNA"/>
</dbReference>
<evidence type="ECO:0000256" key="2">
    <source>
        <dbReference type="ARBA" id="ARBA00022448"/>
    </source>
</evidence>
<protein>
    <recommendedName>
        <fullName evidence="6">Glutaredoxin domain-containing protein</fullName>
    </recommendedName>
</protein>
<organism evidence="7">
    <name type="scientific">marine metagenome</name>
    <dbReference type="NCBI Taxonomy" id="408172"/>
    <lineage>
        <taxon>unclassified sequences</taxon>
        <taxon>metagenomes</taxon>
        <taxon>ecological metagenomes</taxon>
    </lineage>
</organism>
<dbReference type="PROSITE" id="PS51353">
    <property type="entry name" value="ARSC"/>
    <property type="match status" value="1"/>
</dbReference>
<dbReference type="PANTHER" id="PTHR46679:SF1">
    <property type="entry name" value="GLUTAREDOXIN-2, MITOCHONDRIAL"/>
    <property type="match status" value="1"/>
</dbReference>
<reference evidence="7" key="1">
    <citation type="submission" date="2018-05" db="EMBL/GenBank/DDBJ databases">
        <authorList>
            <person name="Lanie J.A."/>
            <person name="Ng W.-L."/>
            <person name="Kazmierczak K.M."/>
            <person name="Andrzejewski T.M."/>
            <person name="Davidsen T.M."/>
            <person name="Wayne K.J."/>
            <person name="Tettelin H."/>
            <person name="Glass J.I."/>
            <person name="Rusch D."/>
            <person name="Podicherti R."/>
            <person name="Tsui H.-C.T."/>
            <person name="Winkler M.E."/>
        </authorList>
    </citation>
    <scope>NUCLEOTIDE SEQUENCE</scope>
</reference>
<dbReference type="PRINTS" id="PR00160">
    <property type="entry name" value="GLUTAREDOXIN"/>
</dbReference>
<evidence type="ECO:0000259" key="6">
    <source>
        <dbReference type="Pfam" id="PF00462"/>
    </source>
</evidence>
<keyword evidence="3" id="KW-0249">Electron transport</keyword>
<dbReference type="InterPro" id="IPR002109">
    <property type="entry name" value="Glutaredoxin"/>
</dbReference>
<gene>
    <name evidence="7" type="ORF">METZ01_LOCUS296422</name>
</gene>
<feature type="domain" description="Glutaredoxin" evidence="6">
    <location>
        <begin position="2"/>
        <end position="60"/>
    </location>
</feature>
<proteinExistence type="inferred from homology"/>
<keyword evidence="5" id="KW-0676">Redox-active center</keyword>
<dbReference type="AlphaFoldDB" id="A0A382M4M2"/>
<dbReference type="GO" id="GO:0005739">
    <property type="term" value="C:mitochondrion"/>
    <property type="evidence" value="ECO:0007669"/>
    <property type="project" value="TreeGrafter"/>
</dbReference>
<dbReference type="InterPro" id="IPR006660">
    <property type="entry name" value="Arsenate_reductase-like"/>
</dbReference>
<evidence type="ECO:0000256" key="3">
    <source>
        <dbReference type="ARBA" id="ARBA00022982"/>
    </source>
</evidence>
<feature type="non-terminal residue" evidence="7">
    <location>
        <position position="1"/>
    </location>
</feature>
<dbReference type="PANTHER" id="PTHR46679">
    <property type="match status" value="1"/>
</dbReference>
<dbReference type="Pfam" id="PF00462">
    <property type="entry name" value="Glutaredoxin"/>
    <property type="match status" value="1"/>
</dbReference>
<dbReference type="GO" id="GO:0015035">
    <property type="term" value="F:protein-disulfide reductase activity"/>
    <property type="evidence" value="ECO:0007669"/>
    <property type="project" value="TreeGrafter"/>
</dbReference>